<dbReference type="Pfam" id="PF00005">
    <property type="entry name" value="ABC_tran"/>
    <property type="match status" value="2"/>
</dbReference>
<evidence type="ECO:0000256" key="5">
    <source>
        <dbReference type="ARBA" id="ARBA00022597"/>
    </source>
</evidence>
<keyword evidence="9" id="KW-1278">Translocase</keyword>
<dbReference type="Proteomes" id="UP000266698">
    <property type="component" value="Unassembled WGS sequence"/>
</dbReference>
<proteinExistence type="predicted"/>
<keyword evidence="7" id="KW-0547">Nucleotide-binding</keyword>
<comment type="caution">
    <text evidence="16">The sequence shown here is derived from an EMBL/GenBank/DDBJ whole genome shotgun (WGS) entry which is preliminary data.</text>
</comment>
<evidence type="ECO:0000313" key="15">
    <source>
        <dbReference type="EMBL" id="RHL04089.1"/>
    </source>
</evidence>
<evidence type="ECO:0000313" key="20">
    <source>
        <dbReference type="Proteomes" id="UP000283721"/>
    </source>
</evidence>
<reference evidence="17 23" key="2">
    <citation type="submission" date="2019-08" db="EMBL/GenBank/DDBJ databases">
        <authorList>
            <person name="Duncan S."/>
            <person name="Walker A."/>
        </authorList>
    </citation>
    <scope>NUCLEOTIDE SEQUENCE [LARGE SCALE GENOMIC DNA]</scope>
    <source>
        <strain evidence="17 23">L2-21</strain>
    </source>
</reference>
<evidence type="ECO:0000256" key="1">
    <source>
        <dbReference type="ARBA" id="ARBA00004202"/>
    </source>
</evidence>
<keyword evidence="10" id="KW-0472">Membrane</keyword>
<keyword evidence="6" id="KW-0677">Repeat</keyword>
<evidence type="ECO:0000313" key="19">
    <source>
        <dbReference type="Proteomes" id="UP000266698"/>
    </source>
</evidence>
<protein>
    <submittedName>
        <fullName evidence="16">Sugar ABC transporter ATP-binding protein</fullName>
    </submittedName>
</protein>
<dbReference type="InterPro" id="IPR003439">
    <property type="entry name" value="ABC_transporter-like_ATP-bd"/>
</dbReference>
<dbReference type="EMBL" id="VSTG01000012">
    <property type="protein sequence ID" value="TYL57256.1"/>
    <property type="molecule type" value="Genomic_DNA"/>
</dbReference>
<sequence length="499" mass="54567">MGQTVLEMTGIKKSFAGIYALNGIDFSLELGEVHALLGENGAGKSTLIKVLGGIYQPDCGLIKVNGKEVKIDGVPAARANGIGIIHQEIVLVPYLTVAQNLFLGREIRTRLGTLDEAEMNRRAADMISALGVNIKAETVVEKLTIAQQQMVEIVKAVSFNGKIIVMDEPTSSLSNEEVEQLFGIIENLRKKKVSIIYISHRMEELFRISDRITVIRDGTYVGTKKTVETNANELVAMMVGRDLDNFYVRDYCDVEHAPIALEVKNLSHQGTFEDISFSVHKGEILGFAGLVGAGRSEIMEAVFGARPYDAGQIFLNGDEVHFKNPMQAIKSGIALVPEDRKKQGLVLGNSVAFNLTLSSLRFCMNGIAISEKKRDSIIEHYSKRLRIKAASPEIEAGSLSGGNQQKVVLGKWLATKPDVLILDEPTRGVDVNAKYEIYTVINELAKEGIAIIMVSSELPEIINMCDNVCVIRAGKLVGKLGKDQMNQEEIMKYAAGGVE</sequence>
<name>A0A396FD27_9FIRM</name>
<evidence type="ECO:0000313" key="13">
    <source>
        <dbReference type="EMBL" id="RGZ93887.1"/>
    </source>
</evidence>
<dbReference type="InterPro" id="IPR027417">
    <property type="entry name" value="P-loop_NTPase"/>
</dbReference>
<dbReference type="EMBL" id="QSUG01000003">
    <property type="protein sequence ID" value="RGN25021.1"/>
    <property type="molecule type" value="Genomic_DNA"/>
</dbReference>
<dbReference type="PANTHER" id="PTHR43790:SF3">
    <property type="entry name" value="D-ALLOSE IMPORT ATP-BINDING PROTEIN ALSA-RELATED"/>
    <property type="match status" value="1"/>
</dbReference>
<dbReference type="EMBL" id="QRPB01000017">
    <property type="protein sequence ID" value="RHL76908.1"/>
    <property type="molecule type" value="Genomic_DNA"/>
</dbReference>
<keyword evidence="5" id="KW-0762">Sugar transport</keyword>
<evidence type="ECO:0000256" key="4">
    <source>
        <dbReference type="ARBA" id="ARBA00022475"/>
    </source>
</evidence>
<evidence type="ECO:0000256" key="10">
    <source>
        <dbReference type="ARBA" id="ARBA00023136"/>
    </source>
</evidence>
<dbReference type="Proteomes" id="UP000285290">
    <property type="component" value="Unassembled WGS sequence"/>
</dbReference>
<keyword evidence="4" id="KW-1003">Cell membrane</keyword>
<dbReference type="PANTHER" id="PTHR43790">
    <property type="entry name" value="CARBOHYDRATE TRANSPORT ATP-BINDING PROTEIN MG119-RELATED"/>
    <property type="match status" value="1"/>
</dbReference>
<dbReference type="PROSITE" id="PS50893">
    <property type="entry name" value="ABC_TRANSPORTER_2"/>
    <property type="match status" value="2"/>
</dbReference>
<feature type="domain" description="ABC transporter" evidence="11">
    <location>
        <begin position="6"/>
        <end position="242"/>
    </location>
</feature>
<dbReference type="RefSeq" id="WP_117689916.1">
    <property type="nucleotide sequence ID" value="NZ_JBCPEY010000032.1"/>
</dbReference>
<reference evidence="17 23" key="3">
    <citation type="submission" date="2019-09" db="EMBL/GenBank/DDBJ databases">
        <title>Strain-level analysis of Eubacterium rectale using genomes from metagenomes.</title>
        <authorList>
            <person name="Karcher N."/>
            <person name="Segata N."/>
        </authorList>
    </citation>
    <scope>NUCLEOTIDE SEQUENCE [LARGE SCALE GENOMIC DNA]</scope>
    <source>
        <strain evidence="17 23">L2-21</strain>
    </source>
</reference>
<dbReference type="FunFam" id="3.40.50.300:FF:000126">
    <property type="entry name" value="Galactose/methyl galactoside import ATP-binding protein MglA"/>
    <property type="match status" value="1"/>
</dbReference>
<evidence type="ECO:0000313" key="22">
    <source>
        <dbReference type="Proteomes" id="UP000286181"/>
    </source>
</evidence>
<dbReference type="FunFam" id="3.40.50.300:FF:000127">
    <property type="entry name" value="Ribose import ATP-binding protein RbsA"/>
    <property type="match status" value="1"/>
</dbReference>
<evidence type="ECO:0000256" key="6">
    <source>
        <dbReference type="ARBA" id="ARBA00022737"/>
    </source>
</evidence>
<evidence type="ECO:0000313" key="18">
    <source>
        <dbReference type="Proteomes" id="UP000260970"/>
    </source>
</evidence>
<evidence type="ECO:0000313" key="17">
    <source>
        <dbReference type="EMBL" id="TYL57256.1"/>
    </source>
</evidence>
<keyword evidence="8 16" id="KW-0067">ATP-binding</keyword>
<organism evidence="16 19">
    <name type="scientific">Agathobacter rectalis</name>
    <dbReference type="NCBI Taxonomy" id="39491"/>
    <lineage>
        <taxon>Bacteria</taxon>
        <taxon>Bacillati</taxon>
        <taxon>Bacillota</taxon>
        <taxon>Clostridia</taxon>
        <taxon>Lachnospirales</taxon>
        <taxon>Lachnospiraceae</taxon>
        <taxon>Agathobacter</taxon>
    </lineage>
</organism>
<evidence type="ECO:0000259" key="11">
    <source>
        <dbReference type="PROSITE" id="PS50893"/>
    </source>
</evidence>
<evidence type="ECO:0000313" key="12">
    <source>
        <dbReference type="EMBL" id="RGN25021.1"/>
    </source>
</evidence>
<dbReference type="InterPro" id="IPR050107">
    <property type="entry name" value="ABC_carbohydrate_import_ATPase"/>
</dbReference>
<evidence type="ECO:0000313" key="16">
    <source>
        <dbReference type="EMBL" id="RHL76908.1"/>
    </source>
</evidence>
<dbReference type="Proteomes" id="UP000283721">
    <property type="component" value="Unassembled WGS sequence"/>
</dbReference>
<dbReference type="Proteomes" id="UP000324325">
    <property type="component" value="Unassembled WGS sequence"/>
</dbReference>
<dbReference type="Gene3D" id="3.40.50.300">
    <property type="entry name" value="P-loop containing nucleotide triphosphate hydrolases"/>
    <property type="match status" value="2"/>
</dbReference>
<dbReference type="EMBL" id="QROF01000007">
    <property type="protein sequence ID" value="RHL04089.1"/>
    <property type="molecule type" value="Genomic_DNA"/>
</dbReference>
<keyword evidence="3" id="KW-0813">Transport</keyword>
<evidence type="ECO:0000256" key="3">
    <source>
        <dbReference type="ARBA" id="ARBA00022448"/>
    </source>
</evidence>
<accession>A0A396FD27</accession>
<dbReference type="AlphaFoldDB" id="A0A396FD27"/>
<dbReference type="EMBL" id="QSES01000008">
    <property type="protein sequence ID" value="RGZ93887.1"/>
    <property type="molecule type" value="Genomic_DNA"/>
</dbReference>
<dbReference type="Proteomes" id="UP000260970">
    <property type="component" value="Unassembled WGS sequence"/>
</dbReference>
<evidence type="ECO:0000256" key="2">
    <source>
        <dbReference type="ARBA" id="ARBA00004533"/>
    </source>
</evidence>
<evidence type="ECO:0000313" key="23">
    <source>
        <dbReference type="Proteomes" id="UP000324325"/>
    </source>
</evidence>
<gene>
    <name evidence="16" type="ORF">DW001_12660</name>
    <name evidence="15" type="ORF">DW038_09430</name>
    <name evidence="14" type="ORF">DW753_10325</name>
    <name evidence="13" type="ORF">DW967_05295</name>
    <name evidence="12" type="ORF">DXB72_04485</name>
    <name evidence="17" type="ORF">FYL37_09705</name>
</gene>
<dbReference type="GO" id="GO:0016887">
    <property type="term" value="F:ATP hydrolysis activity"/>
    <property type="evidence" value="ECO:0007669"/>
    <property type="project" value="InterPro"/>
</dbReference>
<evidence type="ECO:0000256" key="9">
    <source>
        <dbReference type="ARBA" id="ARBA00022967"/>
    </source>
</evidence>
<evidence type="ECO:0000313" key="14">
    <source>
        <dbReference type="EMBL" id="RHE31366.1"/>
    </source>
</evidence>
<dbReference type="GO" id="GO:0005886">
    <property type="term" value="C:plasma membrane"/>
    <property type="evidence" value="ECO:0007669"/>
    <property type="project" value="UniProtKB-SubCell"/>
</dbReference>
<reference evidence="18 19" key="1">
    <citation type="submission" date="2018-08" db="EMBL/GenBank/DDBJ databases">
        <title>A genome reference for cultivated species of the human gut microbiota.</title>
        <authorList>
            <person name="Zou Y."/>
            <person name="Xue W."/>
            <person name="Luo G."/>
        </authorList>
    </citation>
    <scope>NUCLEOTIDE SEQUENCE [LARGE SCALE GENOMIC DNA]</scope>
    <source>
        <strain evidence="16 19">AF36-2BH</strain>
        <strain evidence="15 22">AF39-14AC</strain>
        <strain evidence="14 21">AM29-10</strain>
        <strain evidence="13 20">AM47-6BH</strain>
        <strain evidence="12 18">OM05-6AA</strain>
    </source>
</reference>
<dbReference type="CDD" id="cd03215">
    <property type="entry name" value="ABC_Carb_Monos_II"/>
    <property type="match status" value="1"/>
</dbReference>
<dbReference type="Proteomes" id="UP000286181">
    <property type="component" value="Unassembled WGS sequence"/>
</dbReference>
<evidence type="ECO:0000256" key="8">
    <source>
        <dbReference type="ARBA" id="ARBA00022840"/>
    </source>
</evidence>
<dbReference type="GO" id="GO:0015749">
    <property type="term" value="P:monosaccharide transmembrane transport"/>
    <property type="evidence" value="ECO:0007669"/>
    <property type="project" value="UniProtKB-ARBA"/>
</dbReference>
<comment type="subcellular location">
    <subcellularLocation>
        <location evidence="2">Cell inner membrane</location>
    </subcellularLocation>
    <subcellularLocation>
        <location evidence="1">Cell membrane</location>
        <topology evidence="1">Peripheral membrane protein</topology>
    </subcellularLocation>
</comment>
<dbReference type="PROSITE" id="PS00211">
    <property type="entry name" value="ABC_TRANSPORTER_1"/>
    <property type="match status" value="1"/>
</dbReference>
<dbReference type="InterPro" id="IPR017871">
    <property type="entry name" value="ABC_transporter-like_CS"/>
</dbReference>
<dbReference type="GO" id="GO:0005524">
    <property type="term" value="F:ATP binding"/>
    <property type="evidence" value="ECO:0007669"/>
    <property type="project" value="UniProtKB-KW"/>
</dbReference>
<dbReference type="CDD" id="cd03216">
    <property type="entry name" value="ABC_Carb_Monos_I"/>
    <property type="match status" value="1"/>
</dbReference>
<dbReference type="SUPFAM" id="SSF52540">
    <property type="entry name" value="P-loop containing nucleoside triphosphate hydrolases"/>
    <property type="match status" value="2"/>
</dbReference>
<evidence type="ECO:0000256" key="7">
    <source>
        <dbReference type="ARBA" id="ARBA00022741"/>
    </source>
</evidence>
<dbReference type="InterPro" id="IPR003593">
    <property type="entry name" value="AAA+_ATPase"/>
</dbReference>
<dbReference type="SMART" id="SM00382">
    <property type="entry name" value="AAA"/>
    <property type="match status" value="2"/>
</dbReference>
<evidence type="ECO:0000313" key="21">
    <source>
        <dbReference type="Proteomes" id="UP000285290"/>
    </source>
</evidence>
<feature type="domain" description="ABC transporter" evidence="11">
    <location>
        <begin position="254"/>
        <end position="498"/>
    </location>
</feature>
<dbReference type="EMBL" id="QSKC01000013">
    <property type="protein sequence ID" value="RHE31366.1"/>
    <property type="molecule type" value="Genomic_DNA"/>
</dbReference>